<evidence type="ECO:0000313" key="3">
    <source>
        <dbReference type="Proteomes" id="UP000289206"/>
    </source>
</evidence>
<dbReference type="GeneID" id="55011165"/>
<keyword evidence="3" id="KW-1185">Reference proteome</keyword>
<evidence type="ECO:0000313" key="2">
    <source>
        <dbReference type="EMBL" id="QAY16186.1"/>
    </source>
</evidence>
<dbReference type="KEGG" id="vg:55011165"/>
<name>A0A411CQV5_9CAUD</name>
<evidence type="ECO:0000256" key="1">
    <source>
        <dbReference type="SAM" id="MobiDB-lite"/>
    </source>
</evidence>
<dbReference type="RefSeq" id="YP_009819747.1">
    <property type="nucleotide sequence ID" value="NC_048152.1"/>
</dbReference>
<feature type="region of interest" description="Disordered" evidence="1">
    <location>
        <begin position="62"/>
        <end position="81"/>
    </location>
</feature>
<proteinExistence type="predicted"/>
<accession>A0A411CQV5</accession>
<dbReference type="Proteomes" id="UP000289206">
    <property type="component" value="Segment"/>
</dbReference>
<dbReference type="EMBL" id="MK411746">
    <property type="protein sequence ID" value="QAY16186.1"/>
    <property type="molecule type" value="Genomic_DNA"/>
</dbReference>
<reference evidence="2 3" key="1">
    <citation type="submission" date="2019-01" db="EMBL/GenBank/DDBJ databases">
        <authorList>
            <person name="Adair T.L."/>
            <person name="Lucas L.G."/>
            <person name="Young A.M."/>
            <person name="Antrich S.C."/>
            <person name="Baird A.G."/>
            <person name="Dunn E.L."/>
            <person name="Fernandes B.I."/>
            <person name="Fraley E.G."/>
            <person name="Ghanem A.X."/>
            <person name="Gilbert M.G."/>
            <person name="Morris T.B."/>
            <person name="Nortch B.D."/>
            <person name="Overcash M.E."/>
            <person name="Pavleszek K.E."/>
            <person name="Pellegrini L.I.O."/>
            <person name="Pham L.T."/>
            <person name="Rule L.S."/>
            <person name="Schultz E.M."/>
            <person name="Smith J."/>
            <person name="Thong B.J."/>
            <person name="Turner H.A."/>
            <person name="Walker G."/>
            <person name="Whitaker Z.J."/>
            <person name="Wilsey R.N."/>
            <person name="Yanney R.L."/>
            <person name="Klyczek K."/>
            <person name="Garlena R.A."/>
            <person name="Russell D.A."/>
            <person name="Pope W.H."/>
            <person name="Jacobs-Sera D."/>
            <person name="Hatfull G.F."/>
        </authorList>
    </citation>
    <scope>NUCLEOTIDE SEQUENCE [LARGE SCALE GENOMIC DNA]</scope>
</reference>
<sequence>MLGAVSVYAVSVEAADPKVGVTLGEMYQFVQQAEQLGIDPRTPLSGVRAGFRGQLIKAAASGTVPAKLDEDAEPLAAPTDT</sequence>
<organism evidence="2 3">
    <name type="scientific">Arthrobacter phage Sonali</name>
    <dbReference type="NCBI Taxonomy" id="2510495"/>
    <lineage>
        <taxon>Viruses</taxon>
        <taxon>Duplodnaviria</taxon>
        <taxon>Heunggongvirae</taxon>
        <taxon>Uroviricota</taxon>
        <taxon>Caudoviricetes</taxon>
        <taxon>Sonalivirus</taxon>
        <taxon>Sonalivirus sonali</taxon>
    </lineage>
</organism>
<gene>
    <name evidence="2" type="primary">74</name>
    <name evidence="2" type="ORF">SEA_SONALI_74</name>
</gene>
<protein>
    <submittedName>
        <fullName evidence="2">Uncharacterized protein</fullName>
    </submittedName>
</protein>